<accession>A0A815LYA0</accession>
<gene>
    <name evidence="1" type="ORF">JYZ213_LOCUS38343</name>
</gene>
<dbReference type="AlphaFoldDB" id="A0A815LYA0"/>
<name>A0A815LYA0_9BILA</name>
<dbReference type="EMBL" id="CAJNOG010001115">
    <property type="protein sequence ID" value="CAF1410353.1"/>
    <property type="molecule type" value="Genomic_DNA"/>
</dbReference>
<sequence length="190" mass="21087">MIPLSQQCIRLFKIARKFAWPNIDVKLATFERLIHQIESPNVTAHNSIAIAIDLLAFLISTFTVIQIKYTMRTLKRSLITCVSITNNARLVESMQNLFSKLIIQIPIEPPAAIIPTTATNNQSGLPTQLVQATLASLATASTPANNLHLSTSIINKSEDIEQFYTVITKTIIDNMNSTATSIVNTTDRYE</sequence>
<reference evidence="1" key="1">
    <citation type="submission" date="2021-02" db="EMBL/GenBank/DDBJ databases">
        <authorList>
            <person name="Nowell W R."/>
        </authorList>
    </citation>
    <scope>NUCLEOTIDE SEQUENCE</scope>
</reference>
<evidence type="ECO:0000313" key="1">
    <source>
        <dbReference type="EMBL" id="CAF1410353.1"/>
    </source>
</evidence>
<dbReference type="Proteomes" id="UP000663845">
    <property type="component" value="Unassembled WGS sequence"/>
</dbReference>
<comment type="caution">
    <text evidence="1">The sequence shown here is derived from an EMBL/GenBank/DDBJ whole genome shotgun (WGS) entry which is preliminary data.</text>
</comment>
<proteinExistence type="predicted"/>
<protein>
    <submittedName>
        <fullName evidence="1">Uncharacterized protein</fullName>
    </submittedName>
</protein>
<organism evidence="1 2">
    <name type="scientific">Adineta steineri</name>
    <dbReference type="NCBI Taxonomy" id="433720"/>
    <lineage>
        <taxon>Eukaryota</taxon>
        <taxon>Metazoa</taxon>
        <taxon>Spiralia</taxon>
        <taxon>Gnathifera</taxon>
        <taxon>Rotifera</taxon>
        <taxon>Eurotatoria</taxon>
        <taxon>Bdelloidea</taxon>
        <taxon>Adinetida</taxon>
        <taxon>Adinetidae</taxon>
        <taxon>Adineta</taxon>
    </lineage>
</organism>
<evidence type="ECO:0000313" key="2">
    <source>
        <dbReference type="Proteomes" id="UP000663845"/>
    </source>
</evidence>